<dbReference type="InterPro" id="IPR035906">
    <property type="entry name" value="MetI-like_sf"/>
</dbReference>
<dbReference type="InterPro" id="IPR000515">
    <property type="entry name" value="MetI-like"/>
</dbReference>
<evidence type="ECO:0000256" key="1">
    <source>
        <dbReference type="ARBA" id="ARBA00004651"/>
    </source>
</evidence>
<keyword evidence="6 8" id="KW-1133">Transmembrane helix</keyword>
<gene>
    <name evidence="10" type="ORF">AVDCRST_MAG29-2597</name>
</gene>
<dbReference type="GO" id="GO:0022857">
    <property type="term" value="F:transmembrane transporter activity"/>
    <property type="evidence" value="ECO:0007669"/>
    <property type="project" value="InterPro"/>
</dbReference>
<evidence type="ECO:0000256" key="2">
    <source>
        <dbReference type="ARBA" id="ARBA00022448"/>
    </source>
</evidence>
<evidence type="ECO:0000256" key="6">
    <source>
        <dbReference type="ARBA" id="ARBA00022989"/>
    </source>
</evidence>
<dbReference type="SUPFAM" id="SSF161098">
    <property type="entry name" value="MetI-like"/>
    <property type="match status" value="1"/>
</dbReference>
<reference evidence="10" key="1">
    <citation type="submission" date="2020-02" db="EMBL/GenBank/DDBJ databases">
        <authorList>
            <person name="Meier V. D."/>
        </authorList>
    </citation>
    <scope>NUCLEOTIDE SEQUENCE</scope>
    <source>
        <strain evidence="10">AVDCRST_MAG29</strain>
    </source>
</reference>
<keyword evidence="3" id="KW-1003">Cell membrane</keyword>
<feature type="transmembrane region" description="Helical" evidence="8">
    <location>
        <begin position="68"/>
        <end position="89"/>
    </location>
</feature>
<feature type="transmembrane region" description="Helical" evidence="8">
    <location>
        <begin position="256"/>
        <end position="274"/>
    </location>
</feature>
<dbReference type="NCBIfam" id="TIGR01726">
    <property type="entry name" value="HEQRo_perm_3TM"/>
    <property type="match status" value="1"/>
</dbReference>
<keyword evidence="2 8" id="KW-0813">Transport</keyword>
<dbReference type="GO" id="GO:0006865">
    <property type="term" value="P:amino acid transport"/>
    <property type="evidence" value="ECO:0007669"/>
    <property type="project" value="UniProtKB-KW"/>
</dbReference>
<proteinExistence type="inferred from homology"/>
<evidence type="ECO:0000256" key="3">
    <source>
        <dbReference type="ARBA" id="ARBA00022475"/>
    </source>
</evidence>
<evidence type="ECO:0000256" key="8">
    <source>
        <dbReference type="RuleBase" id="RU363032"/>
    </source>
</evidence>
<evidence type="ECO:0000313" key="10">
    <source>
        <dbReference type="EMBL" id="CAA9356214.1"/>
    </source>
</evidence>
<dbReference type="Gene3D" id="1.10.3720.10">
    <property type="entry name" value="MetI-like"/>
    <property type="match status" value="1"/>
</dbReference>
<dbReference type="AlphaFoldDB" id="A0A6J4MDC2"/>
<comment type="subcellular location">
    <subcellularLocation>
        <location evidence="1 8">Cell membrane</location>
        <topology evidence="1 8">Multi-pass membrane protein</topology>
    </subcellularLocation>
</comment>
<evidence type="ECO:0000256" key="4">
    <source>
        <dbReference type="ARBA" id="ARBA00022692"/>
    </source>
</evidence>
<dbReference type="PANTHER" id="PTHR30614">
    <property type="entry name" value="MEMBRANE COMPONENT OF AMINO ACID ABC TRANSPORTER"/>
    <property type="match status" value="1"/>
</dbReference>
<feature type="transmembrane region" description="Helical" evidence="8">
    <location>
        <begin position="145"/>
        <end position="165"/>
    </location>
</feature>
<evidence type="ECO:0000256" key="7">
    <source>
        <dbReference type="ARBA" id="ARBA00023136"/>
    </source>
</evidence>
<feature type="transmembrane region" description="Helical" evidence="8">
    <location>
        <begin position="101"/>
        <end position="125"/>
    </location>
</feature>
<dbReference type="Pfam" id="PF00528">
    <property type="entry name" value="BPD_transp_1"/>
    <property type="match status" value="1"/>
</dbReference>
<evidence type="ECO:0000259" key="9">
    <source>
        <dbReference type="PROSITE" id="PS50928"/>
    </source>
</evidence>
<keyword evidence="4 8" id="KW-0812">Transmembrane</keyword>
<accession>A0A6J4MDC2</accession>
<evidence type="ECO:0000256" key="5">
    <source>
        <dbReference type="ARBA" id="ARBA00022970"/>
    </source>
</evidence>
<dbReference type="PROSITE" id="PS50928">
    <property type="entry name" value="ABC_TM1"/>
    <property type="match status" value="1"/>
</dbReference>
<dbReference type="CDD" id="cd06261">
    <property type="entry name" value="TM_PBP2"/>
    <property type="match status" value="1"/>
</dbReference>
<dbReference type="InterPro" id="IPR010065">
    <property type="entry name" value="AA_ABC_transptr_permease_3TM"/>
</dbReference>
<sequence>MTSSPPGQQGPGGLERFALASARIPFRLKVAAVWLVIFALLGAFFAVARFDTQWMSENLTYIASGLRFTLYIAVGGILLAIVLAGLGALGRISSNPIAYGISGFYVSFFRGTPLIVQMFLIYSALPQAGGNLSAEFPGMPDGLSRFYTLDAAVAGTLALGLNYGAYMTEIFRAGIESVSGGQSEAAEALGMTYWQKMREVVLPQALRVIIPPTGNEFIAMLKDTALVSFLGVTAASAEIFRRSQLAGNADFKNLEALLIAAGIYWGLTAIFTFFQRRLEARLSKGYVRTAPVRAAGATPGHGHGGT</sequence>
<keyword evidence="5" id="KW-0029">Amino-acid transport</keyword>
<dbReference type="InterPro" id="IPR043429">
    <property type="entry name" value="ArtM/GltK/GlnP/TcyL/YhdX-like"/>
</dbReference>
<feature type="domain" description="ABC transmembrane type-1" evidence="9">
    <location>
        <begin position="66"/>
        <end position="275"/>
    </location>
</feature>
<comment type="similarity">
    <text evidence="8">Belongs to the binding-protein-dependent transport system permease family.</text>
</comment>
<dbReference type="GO" id="GO:0043190">
    <property type="term" value="C:ATP-binding cassette (ABC) transporter complex"/>
    <property type="evidence" value="ECO:0007669"/>
    <property type="project" value="InterPro"/>
</dbReference>
<name>A0A6J4MDC2_9ACTN</name>
<feature type="transmembrane region" description="Helical" evidence="8">
    <location>
        <begin position="26"/>
        <end position="48"/>
    </location>
</feature>
<dbReference type="EMBL" id="CADCUG010000150">
    <property type="protein sequence ID" value="CAA9356214.1"/>
    <property type="molecule type" value="Genomic_DNA"/>
</dbReference>
<dbReference type="PANTHER" id="PTHR30614:SF0">
    <property type="entry name" value="L-CYSTINE TRANSPORT SYSTEM PERMEASE PROTEIN TCYL"/>
    <property type="match status" value="1"/>
</dbReference>
<feature type="transmembrane region" description="Helical" evidence="8">
    <location>
        <begin position="217"/>
        <end position="236"/>
    </location>
</feature>
<organism evidence="10">
    <name type="scientific">uncultured Nocardioidaceae bacterium</name>
    <dbReference type="NCBI Taxonomy" id="253824"/>
    <lineage>
        <taxon>Bacteria</taxon>
        <taxon>Bacillati</taxon>
        <taxon>Actinomycetota</taxon>
        <taxon>Actinomycetes</taxon>
        <taxon>Propionibacteriales</taxon>
        <taxon>Nocardioidaceae</taxon>
        <taxon>environmental samples</taxon>
    </lineage>
</organism>
<keyword evidence="7 8" id="KW-0472">Membrane</keyword>
<protein>
    <submittedName>
        <fullName evidence="10">ABC transporter, permease protein (Cluster 3, basic aa/glutamine/opines)</fullName>
    </submittedName>
</protein>